<dbReference type="FunFam" id="3.50.30.50:FF:000001">
    <property type="entry name" value="Kynurenine formamidase"/>
    <property type="match status" value="1"/>
</dbReference>
<evidence type="ECO:0000256" key="6">
    <source>
        <dbReference type="ARBA" id="ARBA00022833"/>
    </source>
</evidence>
<dbReference type="AlphaFoldDB" id="T1A2X9"/>
<accession>T1A2X9</accession>
<protein>
    <submittedName>
        <fullName evidence="8">Cyclase family protein</fullName>
    </submittedName>
</protein>
<gene>
    <name evidence="8" type="ORF">B2A_12378</name>
</gene>
<sequence>MKIYDISMTVREGMVVYPGDPKPRIRRHFSIPKNAVNVSVISMGSHTGTHVDAERHITINGKPTDKIPVSSFYGKCKVLDLTKAGNSIGENELKRFSIQRGDIILMKTNNSLKQYDKFRKDFAHLSEDGARYLVSKGVKTLGIDYLSIKKFNTDDIVHTLTIGNMTLFEGVYLKGVPAGRYTFVGLPLKIECDGAPARAILIR</sequence>
<dbReference type="Pfam" id="PF04199">
    <property type="entry name" value="Cyclase"/>
    <property type="match status" value="1"/>
</dbReference>
<keyword evidence="4" id="KW-0479">Metal-binding</keyword>
<dbReference type="InterPro" id="IPR037175">
    <property type="entry name" value="KFase_sf"/>
</dbReference>
<dbReference type="SUPFAM" id="SSF102198">
    <property type="entry name" value="Putative cyclase"/>
    <property type="match status" value="1"/>
</dbReference>
<evidence type="ECO:0000256" key="1">
    <source>
        <dbReference type="ARBA" id="ARBA00001947"/>
    </source>
</evidence>
<dbReference type="GO" id="GO:0004061">
    <property type="term" value="F:arylformamidase activity"/>
    <property type="evidence" value="ECO:0007669"/>
    <property type="project" value="InterPro"/>
</dbReference>
<evidence type="ECO:0000256" key="4">
    <source>
        <dbReference type="ARBA" id="ARBA00022723"/>
    </source>
</evidence>
<comment type="pathway">
    <text evidence="2">Amino-acid degradation.</text>
</comment>
<dbReference type="InterPro" id="IPR007325">
    <property type="entry name" value="KFase/CYL"/>
</dbReference>
<dbReference type="Gene3D" id="3.50.30.50">
    <property type="entry name" value="Putative cyclase"/>
    <property type="match status" value="1"/>
</dbReference>
<evidence type="ECO:0000256" key="5">
    <source>
        <dbReference type="ARBA" id="ARBA00022801"/>
    </source>
</evidence>
<name>T1A2X9_9ZZZZ</name>
<comment type="subunit">
    <text evidence="3">Homodimer.</text>
</comment>
<dbReference type="PANTHER" id="PTHR31118">
    <property type="entry name" value="CYCLASE-LIKE PROTEIN 2"/>
    <property type="match status" value="1"/>
</dbReference>
<dbReference type="GO" id="GO:0046872">
    <property type="term" value="F:metal ion binding"/>
    <property type="evidence" value="ECO:0007669"/>
    <property type="project" value="UniProtKB-KW"/>
</dbReference>
<dbReference type="EMBL" id="AUZZ01008928">
    <property type="protein sequence ID" value="EQD35434.1"/>
    <property type="molecule type" value="Genomic_DNA"/>
</dbReference>
<evidence type="ECO:0000313" key="8">
    <source>
        <dbReference type="EMBL" id="EQD35434.1"/>
    </source>
</evidence>
<organism evidence="8">
    <name type="scientific">mine drainage metagenome</name>
    <dbReference type="NCBI Taxonomy" id="410659"/>
    <lineage>
        <taxon>unclassified sequences</taxon>
        <taxon>metagenomes</taxon>
        <taxon>ecological metagenomes</taxon>
    </lineage>
</organism>
<proteinExistence type="predicted"/>
<reference evidence="8" key="1">
    <citation type="submission" date="2013-08" db="EMBL/GenBank/DDBJ databases">
        <authorList>
            <person name="Mendez C."/>
            <person name="Richter M."/>
            <person name="Ferrer M."/>
            <person name="Sanchez J."/>
        </authorList>
    </citation>
    <scope>NUCLEOTIDE SEQUENCE</scope>
</reference>
<dbReference type="PANTHER" id="PTHR31118:SF12">
    <property type="entry name" value="CYCLASE-LIKE PROTEIN 2"/>
    <property type="match status" value="1"/>
</dbReference>
<evidence type="ECO:0000256" key="3">
    <source>
        <dbReference type="ARBA" id="ARBA00011738"/>
    </source>
</evidence>
<comment type="cofactor">
    <cofactor evidence="1">
        <name>Zn(2+)</name>
        <dbReference type="ChEBI" id="CHEBI:29105"/>
    </cofactor>
</comment>
<keyword evidence="7" id="KW-0823">Tryptophan catabolism</keyword>
<evidence type="ECO:0000256" key="2">
    <source>
        <dbReference type="ARBA" id="ARBA00005023"/>
    </source>
</evidence>
<evidence type="ECO:0000256" key="7">
    <source>
        <dbReference type="ARBA" id="ARBA00023079"/>
    </source>
</evidence>
<dbReference type="GO" id="GO:0019441">
    <property type="term" value="P:L-tryptophan catabolic process to kynurenine"/>
    <property type="evidence" value="ECO:0007669"/>
    <property type="project" value="InterPro"/>
</dbReference>
<reference evidence="8" key="2">
    <citation type="journal article" date="2014" name="ISME J.">
        <title>Microbial stratification in low pH oxic and suboxic macroscopic growths along an acid mine drainage.</title>
        <authorList>
            <person name="Mendez-Garcia C."/>
            <person name="Mesa V."/>
            <person name="Sprenger R.R."/>
            <person name="Richter M."/>
            <person name="Diez M.S."/>
            <person name="Solano J."/>
            <person name="Bargiela R."/>
            <person name="Golyshina O.V."/>
            <person name="Manteca A."/>
            <person name="Ramos J.L."/>
            <person name="Gallego J.R."/>
            <person name="Llorente I."/>
            <person name="Martins Dos Santos V.A."/>
            <person name="Jensen O.N."/>
            <person name="Pelaez A.I."/>
            <person name="Sanchez J."/>
            <person name="Ferrer M."/>
        </authorList>
    </citation>
    <scope>NUCLEOTIDE SEQUENCE</scope>
</reference>
<comment type="caution">
    <text evidence="8">The sequence shown here is derived from an EMBL/GenBank/DDBJ whole genome shotgun (WGS) entry which is preliminary data.</text>
</comment>
<keyword evidence="5" id="KW-0378">Hydrolase</keyword>
<keyword evidence="6" id="KW-0862">Zinc</keyword>